<evidence type="ECO:0000313" key="1">
    <source>
        <dbReference type="EMBL" id="KAJ6628982.1"/>
    </source>
</evidence>
<dbReference type="GO" id="GO:0005634">
    <property type="term" value="C:nucleus"/>
    <property type="evidence" value="ECO:0007669"/>
    <property type="project" value="TreeGrafter"/>
</dbReference>
<reference evidence="1" key="1">
    <citation type="submission" date="2022-07" db="EMBL/GenBank/DDBJ databases">
        <authorList>
            <person name="Trinca V."/>
            <person name="Uliana J.V.C."/>
            <person name="Torres T.T."/>
            <person name="Ward R.J."/>
            <person name="Monesi N."/>
        </authorList>
    </citation>
    <scope>NUCLEOTIDE SEQUENCE</scope>
    <source>
        <strain evidence="1">HSMRA1968</strain>
        <tissue evidence="1">Whole embryos</tissue>
    </source>
</reference>
<gene>
    <name evidence="1" type="primary">TRIB2_1</name>
    <name evidence="1" type="ORF">Bhyg_16733</name>
</gene>
<sequence length="81" mass="9403">MSVTSVANNPCTNLLSAHFRLEGHTYVNPLRKVIQGNNQTYLFFSPSEGDLHSFVRVRKRLREPEARRLFRQMGEIDPDKD</sequence>
<dbReference type="OrthoDB" id="410920at2759"/>
<proteinExistence type="predicted"/>
<comment type="caution">
    <text evidence="1">The sequence shown here is derived from an EMBL/GenBank/DDBJ whole genome shotgun (WGS) entry which is preliminary data.</text>
</comment>
<organism evidence="1 2">
    <name type="scientific">Pseudolycoriella hygida</name>
    <dbReference type="NCBI Taxonomy" id="35572"/>
    <lineage>
        <taxon>Eukaryota</taxon>
        <taxon>Metazoa</taxon>
        <taxon>Ecdysozoa</taxon>
        <taxon>Arthropoda</taxon>
        <taxon>Hexapoda</taxon>
        <taxon>Insecta</taxon>
        <taxon>Pterygota</taxon>
        <taxon>Neoptera</taxon>
        <taxon>Endopterygota</taxon>
        <taxon>Diptera</taxon>
        <taxon>Nematocera</taxon>
        <taxon>Sciaroidea</taxon>
        <taxon>Sciaridae</taxon>
        <taxon>Pseudolycoriella</taxon>
    </lineage>
</organism>
<keyword evidence="2" id="KW-1185">Reference proteome</keyword>
<name>A0A9Q0MJL1_9DIPT</name>
<dbReference type="Proteomes" id="UP001151699">
    <property type="component" value="Unassembled WGS sequence"/>
</dbReference>
<dbReference type="InterPro" id="IPR011009">
    <property type="entry name" value="Kinase-like_dom_sf"/>
</dbReference>
<dbReference type="GO" id="GO:0031434">
    <property type="term" value="F:mitogen-activated protein kinase kinase binding"/>
    <property type="evidence" value="ECO:0007669"/>
    <property type="project" value="TreeGrafter"/>
</dbReference>
<dbReference type="PANTHER" id="PTHR22961">
    <property type="entry name" value="SER/THR PROTEIN KINASE-TRB"/>
    <property type="match status" value="1"/>
</dbReference>
<accession>A0A9Q0MJL1</accession>
<protein>
    <submittedName>
        <fullName evidence="1">Tribbles like 2</fullName>
    </submittedName>
</protein>
<dbReference type="InterPro" id="IPR024104">
    <property type="entry name" value="Tribbles/Ser_Thr_kinase_40"/>
</dbReference>
<dbReference type="AlphaFoldDB" id="A0A9Q0MJL1"/>
<dbReference type="EMBL" id="WJQU01002961">
    <property type="protein sequence ID" value="KAJ6628982.1"/>
    <property type="molecule type" value="Genomic_DNA"/>
</dbReference>
<dbReference type="Gene3D" id="3.30.200.20">
    <property type="entry name" value="Phosphorylase Kinase, domain 1"/>
    <property type="match status" value="1"/>
</dbReference>
<dbReference type="GO" id="GO:0032436">
    <property type="term" value="P:positive regulation of proteasomal ubiquitin-dependent protein catabolic process"/>
    <property type="evidence" value="ECO:0007669"/>
    <property type="project" value="TreeGrafter"/>
</dbReference>
<dbReference type="PANTHER" id="PTHR22961:SF13">
    <property type="entry name" value="TRIBBLES"/>
    <property type="match status" value="1"/>
</dbReference>
<dbReference type="SUPFAM" id="SSF56112">
    <property type="entry name" value="Protein kinase-like (PK-like)"/>
    <property type="match status" value="1"/>
</dbReference>
<evidence type="ECO:0000313" key="2">
    <source>
        <dbReference type="Proteomes" id="UP001151699"/>
    </source>
</evidence>